<feature type="region of interest" description="Disordered" evidence="1">
    <location>
        <begin position="170"/>
        <end position="191"/>
    </location>
</feature>
<evidence type="ECO:0000313" key="2">
    <source>
        <dbReference type="EMBL" id="OCL09508.1"/>
    </source>
</evidence>
<evidence type="ECO:0000313" key="3">
    <source>
        <dbReference type="Proteomes" id="UP000250140"/>
    </source>
</evidence>
<feature type="region of interest" description="Disordered" evidence="1">
    <location>
        <begin position="138"/>
        <end position="157"/>
    </location>
</feature>
<reference evidence="2 3" key="1">
    <citation type="journal article" date="2016" name="Nat. Commun.">
        <title>Ectomycorrhizal ecology is imprinted in the genome of the dominant symbiotic fungus Cenococcum geophilum.</title>
        <authorList>
            <consortium name="DOE Joint Genome Institute"/>
            <person name="Peter M."/>
            <person name="Kohler A."/>
            <person name="Ohm R.A."/>
            <person name="Kuo A."/>
            <person name="Krutzmann J."/>
            <person name="Morin E."/>
            <person name="Arend M."/>
            <person name="Barry K.W."/>
            <person name="Binder M."/>
            <person name="Choi C."/>
            <person name="Clum A."/>
            <person name="Copeland A."/>
            <person name="Grisel N."/>
            <person name="Haridas S."/>
            <person name="Kipfer T."/>
            <person name="LaButti K."/>
            <person name="Lindquist E."/>
            <person name="Lipzen A."/>
            <person name="Maire R."/>
            <person name="Meier B."/>
            <person name="Mihaltcheva S."/>
            <person name="Molinier V."/>
            <person name="Murat C."/>
            <person name="Poggeler S."/>
            <person name="Quandt C.A."/>
            <person name="Sperisen C."/>
            <person name="Tritt A."/>
            <person name="Tisserant E."/>
            <person name="Crous P.W."/>
            <person name="Henrissat B."/>
            <person name="Nehls U."/>
            <person name="Egli S."/>
            <person name="Spatafora J.W."/>
            <person name="Grigoriev I.V."/>
            <person name="Martin F.M."/>
        </authorList>
    </citation>
    <scope>NUCLEOTIDE SEQUENCE [LARGE SCALE GENOMIC DNA]</scope>
    <source>
        <strain evidence="2 3">CBS 207.34</strain>
    </source>
</reference>
<evidence type="ECO:0000256" key="1">
    <source>
        <dbReference type="SAM" id="MobiDB-lite"/>
    </source>
</evidence>
<proteinExistence type="predicted"/>
<feature type="compositionally biased region" description="Pro residues" evidence="1">
    <location>
        <begin position="176"/>
        <end position="187"/>
    </location>
</feature>
<feature type="region of interest" description="Disordered" evidence="1">
    <location>
        <begin position="67"/>
        <end position="88"/>
    </location>
</feature>
<protein>
    <submittedName>
        <fullName evidence="2">Uncharacterized protein</fullName>
    </submittedName>
</protein>
<dbReference type="AlphaFoldDB" id="A0A8E2F3Y7"/>
<gene>
    <name evidence="2" type="ORF">AOQ84DRAFT_20529</name>
</gene>
<keyword evidence="3" id="KW-1185">Reference proteome</keyword>
<sequence>MKRDICANSSTQRISTAQGAHRRPWTVSIVFVRCWWGRKRIAAAPSNPPSPILGDLSATLSRIGSLSRHSPACNRGARDGRTKPFSQITKPHSPLQNWYCMLPRWPVHGLLRNSPLEPFHIPFIVQPRPQERRLVAPNTPNTLSAPSAPSARTTHTPHVTQSLGNYCGTVSRSGPPDSPSPEIPQMPPANCSTERHRRVYAHTSPTLIMNVQSFERLVSVQGMLRLLIQTISRTHFFGITYEVSLPNRDRYPRPAMPLSAACAAGFPGTFQISLMQSNIYGIQPTHADDLKTVAC</sequence>
<organism evidence="2 3">
    <name type="scientific">Glonium stellatum</name>
    <dbReference type="NCBI Taxonomy" id="574774"/>
    <lineage>
        <taxon>Eukaryota</taxon>
        <taxon>Fungi</taxon>
        <taxon>Dikarya</taxon>
        <taxon>Ascomycota</taxon>
        <taxon>Pezizomycotina</taxon>
        <taxon>Dothideomycetes</taxon>
        <taxon>Pleosporomycetidae</taxon>
        <taxon>Gloniales</taxon>
        <taxon>Gloniaceae</taxon>
        <taxon>Glonium</taxon>
    </lineage>
</organism>
<dbReference type="EMBL" id="KV749425">
    <property type="protein sequence ID" value="OCL09508.1"/>
    <property type="molecule type" value="Genomic_DNA"/>
</dbReference>
<dbReference type="Proteomes" id="UP000250140">
    <property type="component" value="Unassembled WGS sequence"/>
</dbReference>
<name>A0A8E2F3Y7_9PEZI</name>
<accession>A0A8E2F3Y7</accession>